<dbReference type="AlphaFoldDB" id="A0AA39JEY9"/>
<protein>
    <submittedName>
        <fullName evidence="1">Uncharacterized protein</fullName>
    </submittedName>
</protein>
<accession>A0AA39JEY9</accession>
<dbReference type="GeneID" id="85353797"/>
<reference evidence="1" key="1">
    <citation type="submission" date="2023-06" db="EMBL/GenBank/DDBJ databases">
        <authorList>
            <consortium name="Lawrence Berkeley National Laboratory"/>
            <person name="Ahrendt S."/>
            <person name="Sahu N."/>
            <person name="Indic B."/>
            <person name="Wong-Bajracharya J."/>
            <person name="Merenyi Z."/>
            <person name="Ke H.-M."/>
            <person name="Monk M."/>
            <person name="Kocsube S."/>
            <person name="Drula E."/>
            <person name="Lipzen A."/>
            <person name="Balint B."/>
            <person name="Henrissat B."/>
            <person name="Andreopoulos B."/>
            <person name="Martin F.M."/>
            <person name="Harder C.B."/>
            <person name="Rigling D."/>
            <person name="Ford K.L."/>
            <person name="Foster G.D."/>
            <person name="Pangilinan J."/>
            <person name="Papanicolaou A."/>
            <person name="Barry K."/>
            <person name="LaButti K."/>
            <person name="Viragh M."/>
            <person name="Koriabine M."/>
            <person name="Yan M."/>
            <person name="Riley R."/>
            <person name="Champramary S."/>
            <person name="Plett K.L."/>
            <person name="Tsai I.J."/>
            <person name="Slot J."/>
            <person name="Sipos G."/>
            <person name="Plett J."/>
            <person name="Nagy L.G."/>
            <person name="Grigoriev I.V."/>
        </authorList>
    </citation>
    <scope>NUCLEOTIDE SEQUENCE</scope>
    <source>
        <strain evidence="1">CCBAS 213</strain>
    </source>
</reference>
<name>A0AA39JEY9_ARMTA</name>
<sequence length="188" mass="21996">MCVREEIEVILGLHSTCTMNFITHARTYSLYPRATLDYHASASRFTTDERELEAQVKYRQRGWVPIPRFIVDGDVIHDSTLDFPDVDHFVGDQYTLRWVLGKERSVEALGQPFLEDDDAEVDMDAWTLKYMEPRRKGVVINFAVMKGKMMFKSYCLSDGMLEKVMLHMGNWNDINMKEFVARYHKQTV</sequence>
<proteinExistence type="predicted"/>
<dbReference type="EMBL" id="JAUEPS010000069">
    <property type="protein sequence ID" value="KAK0441517.1"/>
    <property type="molecule type" value="Genomic_DNA"/>
</dbReference>
<evidence type="ECO:0000313" key="2">
    <source>
        <dbReference type="Proteomes" id="UP001175211"/>
    </source>
</evidence>
<evidence type="ECO:0000313" key="1">
    <source>
        <dbReference type="EMBL" id="KAK0441517.1"/>
    </source>
</evidence>
<comment type="caution">
    <text evidence="1">The sequence shown here is derived from an EMBL/GenBank/DDBJ whole genome shotgun (WGS) entry which is preliminary data.</text>
</comment>
<dbReference type="Proteomes" id="UP001175211">
    <property type="component" value="Unassembled WGS sequence"/>
</dbReference>
<keyword evidence="2" id="KW-1185">Reference proteome</keyword>
<organism evidence="1 2">
    <name type="scientific">Armillaria tabescens</name>
    <name type="common">Ringless honey mushroom</name>
    <name type="synonym">Agaricus tabescens</name>
    <dbReference type="NCBI Taxonomy" id="1929756"/>
    <lineage>
        <taxon>Eukaryota</taxon>
        <taxon>Fungi</taxon>
        <taxon>Dikarya</taxon>
        <taxon>Basidiomycota</taxon>
        <taxon>Agaricomycotina</taxon>
        <taxon>Agaricomycetes</taxon>
        <taxon>Agaricomycetidae</taxon>
        <taxon>Agaricales</taxon>
        <taxon>Marasmiineae</taxon>
        <taxon>Physalacriaceae</taxon>
        <taxon>Desarmillaria</taxon>
    </lineage>
</organism>
<dbReference type="RefSeq" id="XP_060324022.1">
    <property type="nucleotide sequence ID" value="XM_060470249.1"/>
</dbReference>
<gene>
    <name evidence="1" type="ORF">EV420DRAFT_1485589</name>
</gene>